<feature type="transmembrane region" description="Helical" evidence="12">
    <location>
        <begin position="129"/>
        <end position="150"/>
    </location>
</feature>
<dbReference type="Proteomes" id="UP000002281">
    <property type="component" value="Chromosome 14"/>
</dbReference>
<evidence type="ECO:0000256" key="7">
    <source>
        <dbReference type="ARBA" id="ARBA00022946"/>
    </source>
</evidence>
<dbReference type="InterPro" id="IPR004202">
    <property type="entry name" value="COX7C/Cox8"/>
</dbReference>
<evidence type="ECO:0000256" key="9">
    <source>
        <dbReference type="ARBA" id="ARBA00023128"/>
    </source>
</evidence>
<dbReference type="SUPFAM" id="SSF81427">
    <property type="entry name" value="Mitochondrial cytochrome c oxidase subunit VIIc (aka VIIIa)"/>
    <property type="match status" value="1"/>
</dbReference>
<dbReference type="InterPro" id="IPR036636">
    <property type="entry name" value="COX7C/Cox8_sf"/>
</dbReference>
<dbReference type="PaxDb" id="9796-ENSECAP00000041065"/>
<dbReference type="CDD" id="cd00929">
    <property type="entry name" value="Cyt_c_Oxidase_VIIc"/>
    <property type="match status" value="1"/>
</dbReference>
<evidence type="ECO:0000256" key="10">
    <source>
        <dbReference type="ARBA" id="ARBA00023136"/>
    </source>
</evidence>
<dbReference type="GeneTree" id="ENSGT00390000018086"/>
<name>A0A3Q2I0G5_HORSE</name>
<evidence type="ECO:0000256" key="8">
    <source>
        <dbReference type="ARBA" id="ARBA00022989"/>
    </source>
</evidence>
<reference evidence="13" key="3">
    <citation type="submission" date="2025-09" db="UniProtKB">
        <authorList>
            <consortium name="Ensembl"/>
        </authorList>
    </citation>
    <scope>IDENTIFICATION</scope>
    <source>
        <strain evidence="13">Thoroughbred</strain>
    </source>
</reference>
<dbReference type="Gene3D" id="4.10.49.10">
    <property type="entry name" value="Cytochrome c oxidase subunit VIIc"/>
    <property type="match status" value="1"/>
</dbReference>
<evidence type="ECO:0000256" key="12">
    <source>
        <dbReference type="SAM" id="Phobius"/>
    </source>
</evidence>
<sequence>ETTLVWSSRSVASDYSSHNPSAPTSCRYVLNYNSHNPRRQLLCRVFRELCPISHLPFRFLHSREQGREKRRVWAGAAISSAFGLCACRRASDRVMLGHSIRRFTTSVVRRSHYEEGPGKNVPFSVENKWRLLAVMTLYFGSGFAAPFFIVRHQLLKK</sequence>
<evidence type="ECO:0000256" key="6">
    <source>
        <dbReference type="ARBA" id="ARBA00022792"/>
    </source>
</evidence>
<comment type="pathway">
    <text evidence="2">Energy metabolism; oxidative phosphorylation.</text>
</comment>
<evidence type="ECO:0000256" key="1">
    <source>
        <dbReference type="ARBA" id="ARBA00004434"/>
    </source>
</evidence>
<evidence type="ECO:0000256" key="2">
    <source>
        <dbReference type="ARBA" id="ARBA00004673"/>
    </source>
</evidence>
<dbReference type="FunFam" id="4.10.49.10:FF:000001">
    <property type="entry name" value="Cytochrome c oxidase subunit 7C"/>
    <property type="match status" value="1"/>
</dbReference>
<keyword evidence="8 12" id="KW-1133">Transmembrane helix</keyword>
<dbReference type="GO" id="GO:0045277">
    <property type="term" value="C:respiratory chain complex IV"/>
    <property type="evidence" value="ECO:0007669"/>
    <property type="project" value="InterPro"/>
</dbReference>
<keyword evidence="10 12" id="KW-0472">Membrane</keyword>
<dbReference type="GO" id="GO:0006123">
    <property type="term" value="P:mitochondrial electron transport, cytochrome c to oxygen"/>
    <property type="evidence" value="ECO:0000318"/>
    <property type="project" value="GO_Central"/>
</dbReference>
<keyword evidence="5 12" id="KW-0812">Transmembrane</keyword>
<evidence type="ECO:0000313" key="14">
    <source>
        <dbReference type="Proteomes" id="UP000002281"/>
    </source>
</evidence>
<keyword evidence="9" id="KW-0496">Mitochondrion</keyword>
<evidence type="ECO:0000256" key="4">
    <source>
        <dbReference type="ARBA" id="ARBA00017004"/>
    </source>
</evidence>
<dbReference type="Ensembl" id="ENSECAT00000033065.3">
    <property type="protein sequence ID" value="ENSECAP00000041065.1"/>
    <property type="gene ID" value="ENSECAG00000030211.3"/>
</dbReference>
<dbReference type="Pfam" id="PF02935">
    <property type="entry name" value="COX7C"/>
    <property type="match status" value="1"/>
</dbReference>
<evidence type="ECO:0000256" key="11">
    <source>
        <dbReference type="ARBA" id="ARBA00031140"/>
    </source>
</evidence>
<protein>
    <recommendedName>
        <fullName evidence="4">Cytochrome c oxidase subunit 7C, mitochondrial</fullName>
    </recommendedName>
    <alternativeName>
        <fullName evidence="11">Cytochrome c oxidase polypeptide VIIc</fullName>
    </alternativeName>
</protein>
<dbReference type="InParanoid" id="A0A3Q2I0G5"/>
<keyword evidence="6" id="KW-0999">Mitochondrion inner membrane</keyword>
<dbReference type="UniPathway" id="UPA00705"/>
<dbReference type="PANTHER" id="PTHR13313:SF0">
    <property type="entry name" value="CYTOCHROME C OXIDASE SUBUNIT 7C, MITOCHONDRIAL"/>
    <property type="match status" value="1"/>
</dbReference>
<dbReference type="STRING" id="9796.ENSECAP00000041065"/>
<comment type="similarity">
    <text evidence="3">Belongs to the cytochrome c oxidase VIIc family.</text>
</comment>
<organism evidence="13 14">
    <name type="scientific">Equus caballus</name>
    <name type="common">Horse</name>
    <dbReference type="NCBI Taxonomy" id="9796"/>
    <lineage>
        <taxon>Eukaryota</taxon>
        <taxon>Metazoa</taxon>
        <taxon>Chordata</taxon>
        <taxon>Craniata</taxon>
        <taxon>Vertebrata</taxon>
        <taxon>Euteleostomi</taxon>
        <taxon>Mammalia</taxon>
        <taxon>Eutheria</taxon>
        <taxon>Laurasiatheria</taxon>
        <taxon>Perissodactyla</taxon>
        <taxon>Equidae</taxon>
        <taxon>Equus</taxon>
    </lineage>
</organism>
<dbReference type="GO" id="GO:0005743">
    <property type="term" value="C:mitochondrial inner membrane"/>
    <property type="evidence" value="ECO:0007669"/>
    <property type="project" value="UniProtKB-SubCell"/>
</dbReference>
<keyword evidence="14" id="KW-1185">Reference proteome</keyword>
<dbReference type="Bgee" id="ENSECAG00000030211">
    <property type="expression patterns" value="Expressed in gluteus medius and 23 other cell types or tissues"/>
</dbReference>
<evidence type="ECO:0000313" key="13">
    <source>
        <dbReference type="Ensembl" id="ENSECAP00000041065.1"/>
    </source>
</evidence>
<keyword evidence="7" id="KW-0809">Transit peptide</keyword>
<evidence type="ECO:0000256" key="5">
    <source>
        <dbReference type="ARBA" id="ARBA00022692"/>
    </source>
</evidence>
<dbReference type="PANTHER" id="PTHR13313">
    <property type="entry name" value="CYTOCHROME C OXIDASE SUBUNIT VIIC"/>
    <property type="match status" value="1"/>
</dbReference>
<dbReference type="AlphaFoldDB" id="A0A3Q2I0G5"/>
<reference evidence="13 14" key="1">
    <citation type="journal article" date="2009" name="Science">
        <title>Genome sequence, comparative analysis, and population genetics of the domestic horse.</title>
        <authorList>
            <consortium name="Broad Institute Genome Sequencing Platform"/>
            <consortium name="Broad Institute Whole Genome Assembly Team"/>
            <person name="Wade C.M."/>
            <person name="Giulotto E."/>
            <person name="Sigurdsson S."/>
            <person name="Zoli M."/>
            <person name="Gnerre S."/>
            <person name="Imsland F."/>
            <person name="Lear T.L."/>
            <person name="Adelson D.L."/>
            <person name="Bailey E."/>
            <person name="Bellone R.R."/>
            <person name="Bloecker H."/>
            <person name="Distl O."/>
            <person name="Edgar R.C."/>
            <person name="Garber M."/>
            <person name="Leeb T."/>
            <person name="Mauceli E."/>
            <person name="MacLeod J.N."/>
            <person name="Penedo M.C.T."/>
            <person name="Raison J.M."/>
            <person name="Sharpe T."/>
            <person name="Vogel J."/>
            <person name="Andersson L."/>
            <person name="Antczak D.F."/>
            <person name="Biagi T."/>
            <person name="Binns M.M."/>
            <person name="Chowdhary B.P."/>
            <person name="Coleman S.J."/>
            <person name="Della Valle G."/>
            <person name="Fryc S."/>
            <person name="Guerin G."/>
            <person name="Hasegawa T."/>
            <person name="Hill E.W."/>
            <person name="Jurka J."/>
            <person name="Kiialainen A."/>
            <person name="Lindgren G."/>
            <person name="Liu J."/>
            <person name="Magnani E."/>
            <person name="Mickelson J.R."/>
            <person name="Murray J."/>
            <person name="Nergadze S.G."/>
            <person name="Onofrio R."/>
            <person name="Pedroni S."/>
            <person name="Piras M.F."/>
            <person name="Raudsepp T."/>
            <person name="Rocchi M."/>
            <person name="Roeed K.H."/>
            <person name="Ryder O.A."/>
            <person name="Searle S."/>
            <person name="Skow L."/>
            <person name="Swinburne J.E."/>
            <person name="Syvaenen A.C."/>
            <person name="Tozaki T."/>
            <person name="Valberg S.J."/>
            <person name="Vaudin M."/>
            <person name="White J.R."/>
            <person name="Zody M.C."/>
            <person name="Lander E.S."/>
            <person name="Lindblad-Toh K."/>
        </authorList>
    </citation>
    <scope>NUCLEOTIDE SEQUENCE [LARGE SCALE GENOMIC DNA]</scope>
    <source>
        <strain evidence="13 14">Thoroughbred</strain>
    </source>
</reference>
<reference evidence="13" key="2">
    <citation type="submission" date="2025-08" db="UniProtKB">
        <authorList>
            <consortium name="Ensembl"/>
        </authorList>
    </citation>
    <scope>IDENTIFICATION</scope>
    <source>
        <strain evidence="13">Thoroughbred</strain>
    </source>
</reference>
<accession>A0A3Q2I0G5</accession>
<evidence type="ECO:0000256" key="3">
    <source>
        <dbReference type="ARBA" id="ARBA00010514"/>
    </source>
</evidence>
<dbReference type="SMR" id="A0A3Q2I0G5"/>
<comment type="subcellular location">
    <subcellularLocation>
        <location evidence="1">Mitochondrion inner membrane</location>
        <topology evidence="1">Single-pass membrane protein</topology>
    </subcellularLocation>
</comment>
<proteinExistence type="inferred from homology"/>